<sequence>MAILSWVCVCAVAGKACLWHGIQNLDQLVNELVPHKQTQKSKQTSTRHQKTEQRP</sequence>
<comment type="caution">
    <text evidence="3">The sequence shown here is derived from an EMBL/GenBank/DDBJ whole genome shotgun (WGS) entry which is preliminary data.</text>
</comment>
<evidence type="ECO:0000256" key="2">
    <source>
        <dbReference type="SAM" id="SignalP"/>
    </source>
</evidence>
<dbReference type="AlphaFoldDB" id="A0ABD0JLG4"/>
<gene>
    <name evidence="3" type="ORF">BaRGS_00033469</name>
</gene>
<keyword evidence="2" id="KW-0732">Signal</keyword>
<feature type="region of interest" description="Disordered" evidence="1">
    <location>
        <begin position="36"/>
        <end position="55"/>
    </location>
</feature>
<dbReference type="Proteomes" id="UP001519460">
    <property type="component" value="Unassembled WGS sequence"/>
</dbReference>
<protein>
    <submittedName>
        <fullName evidence="3">Uncharacterized protein</fullName>
    </submittedName>
</protein>
<feature type="non-terminal residue" evidence="3">
    <location>
        <position position="55"/>
    </location>
</feature>
<feature type="chain" id="PRO_5044820441" evidence="2">
    <location>
        <begin position="17"/>
        <end position="55"/>
    </location>
</feature>
<evidence type="ECO:0000313" key="3">
    <source>
        <dbReference type="EMBL" id="KAK7475322.1"/>
    </source>
</evidence>
<keyword evidence="4" id="KW-1185">Reference proteome</keyword>
<reference evidence="3 4" key="1">
    <citation type="journal article" date="2023" name="Sci. Data">
        <title>Genome assembly of the Korean intertidal mud-creeper Batillaria attramentaria.</title>
        <authorList>
            <person name="Patra A.K."/>
            <person name="Ho P.T."/>
            <person name="Jun S."/>
            <person name="Lee S.J."/>
            <person name="Kim Y."/>
            <person name="Won Y.J."/>
        </authorList>
    </citation>
    <scope>NUCLEOTIDE SEQUENCE [LARGE SCALE GENOMIC DNA]</scope>
    <source>
        <strain evidence="3">Wonlab-2016</strain>
    </source>
</reference>
<feature type="signal peptide" evidence="2">
    <location>
        <begin position="1"/>
        <end position="16"/>
    </location>
</feature>
<dbReference type="EMBL" id="JACVVK020000410">
    <property type="protein sequence ID" value="KAK7475322.1"/>
    <property type="molecule type" value="Genomic_DNA"/>
</dbReference>
<evidence type="ECO:0000313" key="4">
    <source>
        <dbReference type="Proteomes" id="UP001519460"/>
    </source>
</evidence>
<evidence type="ECO:0000256" key="1">
    <source>
        <dbReference type="SAM" id="MobiDB-lite"/>
    </source>
</evidence>
<proteinExistence type="predicted"/>
<accession>A0ABD0JLG4</accession>
<organism evidence="3 4">
    <name type="scientific">Batillaria attramentaria</name>
    <dbReference type="NCBI Taxonomy" id="370345"/>
    <lineage>
        <taxon>Eukaryota</taxon>
        <taxon>Metazoa</taxon>
        <taxon>Spiralia</taxon>
        <taxon>Lophotrochozoa</taxon>
        <taxon>Mollusca</taxon>
        <taxon>Gastropoda</taxon>
        <taxon>Caenogastropoda</taxon>
        <taxon>Sorbeoconcha</taxon>
        <taxon>Cerithioidea</taxon>
        <taxon>Batillariidae</taxon>
        <taxon>Batillaria</taxon>
    </lineage>
</organism>
<name>A0ABD0JLG4_9CAEN</name>